<dbReference type="InParanoid" id="M4BLL8"/>
<sequence>MSTSVSAEVDPMTVAFAANAAVATSDEDVPVGNAAVQAAEQEVPGDEPNAIISDSVSNEVTETKIDDAEDGSQAAPSVAGWDPDNYAKPTPAPETEPEPAPAPVEDATPAPVSESSAASGHGTPALVAVTAVVITGLFF</sequence>
<dbReference type="HOGENOM" id="CLU_1996966_0_0_1"/>
<dbReference type="EMBL" id="JH598389">
    <property type="status" value="NOT_ANNOTATED_CDS"/>
    <property type="molecule type" value="Genomic_DNA"/>
</dbReference>
<dbReference type="VEuPathDB" id="FungiDB:HpaG807303"/>
<reference evidence="3" key="1">
    <citation type="journal article" date="2010" name="Science">
        <title>Signatures of adaptation to obligate biotrophy in the Hyaloperonospora arabidopsidis genome.</title>
        <authorList>
            <person name="Baxter L."/>
            <person name="Tripathy S."/>
            <person name="Ishaque N."/>
            <person name="Boot N."/>
            <person name="Cabral A."/>
            <person name="Kemen E."/>
            <person name="Thines M."/>
            <person name="Ah-Fong A."/>
            <person name="Anderson R."/>
            <person name="Badejoko W."/>
            <person name="Bittner-Eddy P."/>
            <person name="Boore J.L."/>
            <person name="Chibucos M.C."/>
            <person name="Coates M."/>
            <person name="Dehal P."/>
            <person name="Delehaunty K."/>
            <person name="Dong S."/>
            <person name="Downton P."/>
            <person name="Dumas B."/>
            <person name="Fabro G."/>
            <person name="Fronick C."/>
            <person name="Fuerstenberg S.I."/>
            <person name="Fulton L."/>
            <person name="Gaulin E."/>
            <person name="Govers F."/>
            <person name="Hughes L."/>
            <person name="Humphray S."/>
            <person name="Jiang R.H."/>
            <person name="Judelson H."/>
            <person name="Kamoun S."/>
            <person name="Kyung K."/>
            <person name="Meijer H."/>
            <person name="Minx P."/>
            <person name="Morris P."/>
            <person name="Nelson J."/>
            <person name="Phuntumart V."/>
            <person name="Qutob D."/>
            <person name="Rehmany A."/>
            <person name="Rougon-Cardoso A."/>
            <person name="Ryden P."/>
            <person name="Torto-Alalibo T."/>
            <person name="Studholme D."/>
            <person name="Wang Y."/>
            <person name="Win J."/>
            <person name="Wood J."/>
            <person name="Clifton S.W."/>
            <person name="Rogers J."/>
            <person name="Van den Ackerveken G."/>
            <person name="Jones J.D."/>
            <person name="McDowell J.M."/>
            <person name="Beynon J."/>
            <person name="Tyler B.M."/>
        </authorList>
    </citation>
    <scope>NUCLEOTIDE SEQUENCE [LARGE SCALE GENOMIC DNA]</scope>
    <source>
        <strain evidence="3">Emoy2</strain>
    </source>
</reference>
<reference evidence="2" key="2">
    <citation type="submission" date="2015-06" db="UniProtKB">
        <authorList>
            <consortium name="EnsemblProtists"/>
        </authorList>
    </citation>
    <scope>IDENTIFICATION</scope>
    <source>
        <strain evidence="2">Emoy2</strain>
    </source>
</reference>
<dbReference type="Proteomes" id="UP000011713">
    <property type="component" value="Unassembled WGS sequence"/>
</dbReference>
<organism evidence="2 3">
    <name type="scientific">Hyaloperonospora arabidopsidis (strain Emoy2)</name>
    <name type="common">Downy mildew agent</name>
    <name type="synonym">Peronospora arabidopsidis</name>
    <dbReference type="NCBI Taxonomy" id="559515"/>
    <lineage>
        <taxon>Eukaryota</taxon>
        <taxon>Sar</taxon>
        <taxon>Stramenopiles</taxon>
        <taxon>Oomycota</taxon>
        <taxon>Peronosporomycetes</taxon>
        <taxon>Peronosporales</taxon>
        <taxon>Peronosporaceae</taxon>
        <taxon>Hyaloperonospora</taxon>
    </lineage>
</organism>
<evidence type="ECO:0000313" key="3">
    <source>
        <dbReference type="Proteomes" id="UP000011713"/>
    </source>
</evidence>
<keyword evidence="3" id="KW-1185">Reference proteome</keyword>
<feature type="region of interest" description="Disordered" evidence="1">
    <location>
        <begin position="32"/>
        <end position="121"/>
    </location>
</feature>
<proteinExistence type="predicted"/>
<evidence type="ECO:0000313" key="2">
    <source>
        <dbReference type="EnsemblProtists" id="HpaP807303"/>
    </source>
</evidence>
<evidence type="ECO:0000256" key="1">
    <source>
        <dbReference type="SAM" id="MobiDB-lite"/>
    </source>
</evidence>
<accession>M4BLL8</accession>
<dbReference type="AlphaFoldDB" id="M4BLL8"/>
<dbReference type="EnsemblProtists" id="HpaT807303">
    <property type="protein sequence ID" value="HpaP807303"/>
    <property type="gene ID" value="HpaG807303"/>
</dbReference>
<feature type="compositionally biased region" description="Pro residues" evidence="1">
    <location>
        <begin position="90"/>
        <end position="102"/>
    </location>
</feature>
<name>M4BLL8_HYAAE</name>
<protein>
    <submittedName>
        <fullName evidence="2">Uncharacterized protein</fullName>
    </submittedName>
</protein>